<sequence>MLLKILIGFAIATLVILLFLWLATGGLSEVRNTASGISNPFTRLFGGGFGAFRLPWQPEELVHGPTISGMDGLGGEKTPEEELADSQKEYDALLQEIQNAKTFGEPSPYRGKVTISQGDSTAQSPSAEYVELRTTWDNTAPVRISGWSLQSALTGLRAHIPRGTSAFVLGAVNTQEDIYLGPDTSAIVTTGVSPVGTSFRENVCTGYLDELQTFVPTLSRSCPSPSDSLPLTPENINTYGDTCFDFVRTLPSCTFPIETPASISPACRIFLSNNLSYNGCVQNYRYKSDFARGSWRIYLNSGGELWRNSHDIIRLLDAEGKTVDVMSY</sequence>
<evidence type="ECO:0000313" key="2">
    <source>
        <dbReference type="Proteomes" id="UP000177958"/>
    </source>
</evidence>
<dbReference type="AlphaFoldDB" id="A0A1F6D9B3"/>
<comment type="caution">
    <text evidence="1">The sequence shown here is derived from an EMBL/GenBank/DDBJ whole genome shotgun (WGS) entry which is preliminary data.</text>
</comment>
<dbReference type="EMBL" id="MFKX01000008">
    <property type="protein sequence ID" value="OGG57930.1"/>
    <property type="molecule type" value="Genomic_DNA"/>
</dbReference>
<accession>A0A1F6D9B3</accession>
<evidence type="ECO:0000313" key="1">
    <source>
        <dbReference type="EMBL" id="OGG57930.1"/>
    </source>
</evidence>
<evidence type="ECO:0008006" key="3">
    <source>
        <dbReference type="Google" id="ProtNLM"/>
    </source>
</evidence>
<protein>
    <recommendedName>
        <fullName evidence="3">LTD domain-containing protein</fullName>
    </recommendedName>
</protein>
<reference evidence="1 2" key="1">
    <citation type="journal article" date="2016" name="Nat. Commun.">
        <title>Thousands of microbial genomes shed light on interconnected biogeochemical processes in an aquifer system.</title>
        <authorList>
            <person name="Anantharaman K."/>
            <person name="Brown C.T."/>
            <person name="Hug L.A."/>
            <person name="Sharon I."/>
            <person name="Castelle C.J."/>
            <person name="Probst A.J."/>
            <person name="Thomas B.C."/>
            <person name="Singh A."/>
            <person name="Wilkins M.J."/>
            <person name="Karaoz U."/>
            <person name="Brodie E.L."/>
            <person name="Williams K.H."/>
            <person name="Hubbard S.S."/>
            <person name="Banfield J.F."/>
        </authorList>
    </citation>
    <scope>NUCLEOTIDE SEQUENCE [LARGE SCALE GENOMIC DNA]</scope>
</reference>
<dbReference type="Proteomes" id="UP000177958">
    <property type="component" value="Unassembled WGS sequence"/>
</dbReference>
<name>A0A1F6D9B3_9BACT</name>
<proteinExistence type="predicted"/>
<gene>
    <name evidence="1" type="ORF">A2853_03315</name>
</gene>
<organism evidence="1 2">
    <name type="scientific">Candidatus Kaiserbacteria bacterium RIFCSPHIGHO2_01_FULL_55_17</name>
    <dbReference type="NCBI Taxonomy" id="1798484"/>
    <lineage>
        <taxon>Bacteria</taxon>
        <taxon>Candidatus Kaiseribacteriota</taxon>
    </lineage>
</organism>